<dbReference type="STRING" id="1330018.A0A167H755"/>
<feature type="region of interest" description="Disordered" evidence="1">
    <location>
        <begin position="1"/>
        <end position="24"/>
    </location>
</feature>
<organism evidence="2 3">
    <name type="scientific">Calocera viscosa (strain TUFC12733)</name>
    <dbReference type="NCBI Taxonomy" id="1330018"/>
    <lineage>
        <taxon>Eukaryota</taxon>
        <taxon>Fungi</taxon>
        <taxon>Dikarya</taxon>
        <taxon>Basidiomycota</taxon>
        <taxon>Agaricomycotina</taxon>
        <taxon>Dacrymycetes</taxon>
        <taxon>Dacrymycetales</taxon>
        <taxon>Dacrymycetaceae</taxon>
        <taxon>Calocera</taxon>
    </lineage>
</organism>
<evidence type="ECO:0000313" key="3">
    <source>
        <dbReference type="Proteomes" id="UP000076738"/>
    </source>
</evidence>
<evidence type="ECO:0000256" key="1">
    <source>
        <dbReference type="SAM" id="MobiDB-lite"/>
    </source>
</evidence>
<gene>
    <name evidence="2" type="ORF">CALVIDRAFT_521789</name>
</gene>
<keyword evidence="3" id="KW-1185">Reference proteome</keyword>
<reference evidence="2 3" key="1">
    <citation type="journal article" date="2016" name="Mol. Biol. Evol.">
        <title>Comparative Genomics of Early-Diverging Mushroom-Forming Fungi Provides Insights into the Origins of Lignocellulose Decay Capabilities.</title>
        <authorList>
            <person name="Nagy L.G."/>
            <person name="Riley R."/>
            <person name="Tritt A."/>
            <person name="Adam C."/>
            <person name="Daum C."/>
            <person name="Floudas D."/>
            <person name="Sun H."/>
            <person name="Yadav J.S."/>
            <person name="Pangilinan J."/>
            <person name="Larsson K.H."/>
            <person name="Matsuura K."/>
            <person name="Barry K."/>
            <person name="Labutti K."/>
            <person name="Kuo R."/>
            <person name="Ohm R.A."/>
            <person name="Bhattacharya S.S."/>
            <person name="Shirouzu T."/>
            <person name="Yoshinaga Y."/>
            <person name="Martin F.M."/>
            <person name="Grigoriev I.V."/>
            <person name="Hibbett D.S."/>
        </authorList>
    </citation>
    <scope>NUCLEOTIDE SEQUENCE [LARGE SCALE GENOMIC DNA]</scope>
    <source>
        <strain evidence="2 3">TUFC12733</strain>
    </source>
</reference>
<dbReference type="OrthoDB" id="3034157at2759"/>
<accession>A0A167H755</accession>
<evidence type="ECO:0000313" key="2">
    <source>
        <dbReference type="EMBL" id="KZO91312.1"/>
    </source>
</evidence>
<dbReference type="EMBL" id="KV417325">
    <property type="protein sequence ID" value="KZO91312.1"/>
    <property type="molecule type" value="Genomic_DNA"/>
</dbReference>
<dbReference type="AlphaFoldDB" id="A0A167H755"/>
<name>A0A167H755_CALVF</name>
<proteinExistence type="predicted"/>
<dbReference type="Proteomes" id="UP000076738">
    <property type="component" value="Unassembled WGS sequence"/>
</dbReference>
<sequence>MGVGAMGDGAMEGPQPAKLAREGEEVVLQEEEEGIVELELDEEEAEQPKEEEELVQLDSLPRKEGKKKVLRARFGRRRTHNEQLIVRPCGIIVARGTFYGAEVLGSVVVSLSC</sequence>
<protein>
    <submittedName>
        <fullName evidence="2">Uncharacterized protein</fullName>
    </submittedName>
</protein>